<dbReference type="EMBL" id="BAAAVI010000018">
    <property type="protein sequence ID" value="GAA2869650.1"/>
    <property type="molecule type" value="Genomic_DNA"/>
</dbReference>
<evidence type="ECO:0000313" key="2">
    <source>
        <dbReference type="Proteomes" id="UP001500831"/>
    </source>
</evidence>
<evidence type="ECO:0000313" key="1">
    <source>
        <dbReference type="EMBL" id="GAA2869650.1"/>
    </source>
</evidence>
<proteinExistence type="predicted"/>
<organism evidence="1 2">
    <name type="scientific">Streptosporangium fragile</name>
    <dbReference type="NCBI Taxonomy" id="46186"/>
    <lineage>
        <taxon>Bacteria</taxon>
        <taxon>Bacillati</taxon>
        <taxon>Actinomycetota</taxon>
        <taxon>Actinomycetes</taxon>
        <taxon>Streptosporangiales</taxon>
        <taxon>Streptosporangiaceae</taxon>
        <taxon>Streptosporangium</taxon>
    </lineage>
</organism>
<name>A0ABP6IF15_9ACTN</name>
<dbReference type="RefSeq" id="WP_344971570.1">
    <property type="nucleotide sequence ID" value="NZ_BAAAVI010000018.1"/>
</dbReference>
<reference evidence="2" key="1">
    <citation type="journal article" date="2019" name="Int. J. Syst. Evol. Microbiol.">
        <title>The Global Catalogue of Microorganisms (GCM) 10K type strain sequencing project: providing services to taxonomists for standard genome sequencing and annotation.</title>
        <authorList>
            <consortium name="The Broad Institute Genomics Platform"/>
            <consortium name="The Broad Institute Genome Sequencing Center for Infectious Disease"/>
            <person name="Wu L."/>
            <person name="Ma J."/>
        </authorList>
    </citation>
    <scope>NUCLEOTIDE SEQUENCE [LARGE SCALE GENOMIC DNA]</scope>
    <source>
        <strain evidence="2">JCM 6242</strain>
    </source>
</reference>
<sequence>MLLTIDALFPGQPEDHPHLRRWPELAAMTDFFVEFEERGDDYDWRAAWSTVEAYS</sequence>
<protein>
    <submittedName>
        <fullName evidence="1">Uncharacterized protein</fullName>
    </submittedName>
</protein>
<keyword evidence="2" id="KW-1185">Reference proteome</keyword>
<accession>A0ABP6IF15</accession>
<gene>
    <name evidence="1" type="ORF">GCM10010517_29710</name>
</gene>
<dbReference type="Proteomes" id="UP001500831">
    <property type="component" value="Unassembled WGS sequence"/>
</dbReference>
<comment type="caution">
    <text evidence="1">The sequence shown here is derived from an EMBL/GenBank/DDBJ whole genome shotgun (WGS) entry which is preliminary data.</text>
</comment>